<dbReference type="OrthoDB" id="9783873at2"/>
<proteinExistence type="predicted"/>
<gene>
    <name evidence="1" type="ORF">EOD43_06325</name>
</gene>
<name>A0A437M775_9SPHN</name>
<protein>
    <recommendedName>
        <fullName evidence="3">PD-(D/E)XK nuclease family protein</fullName>
    </recommendedName>
</protein>
<evidence type="ECO:0008006" key="3">
    <source>
        <dbReference type="Google" id="ProtNLM"/>
    </source>
</evidence>
<dbReference type="Proteomes" id="UP000282971">
    <property type="component" value="Unassembled WGS sequence"/>
</dbReference>
<keyword evidence="2" id="KW-1185">Reference proteome</keyword>
<accession>A0A437M775</accession>
<dbReference type="RefSeq" id="WP_127742149.1">
    <property type="nucleotide sequence ID" value="NZ_SACN01000001.1"/>
</dbReference>
<evidence type="ECO:0000313" key="2">
    <source>
        <dbReference type="Proteomes" id="UP000282971"/>
    </source>
</evidence>
<evidence type="ECO:0000313" key="1">
    <source>
        <dbReference type="EMBL" id="RVT93487.1"/>
    </source>
</evidence>
<organism evidence="1 2">
    <name type="scientific">Sphingomonas crocodyli</name>
    <dbReference type="NCBI Taxonomy" id="1979270"/>
    <lineage>
        <taxon>Bacteria</taxon>
        <taxon>Pseudomonadati</taxon>
        <taxon>Pseudomonadota</taxon>
        <taxon>Alphaproteobacteria</taxon>
        <taxon>Sphingomonadales</taxon>
        <taxon>Sphingomonadaceae</taxon>
        <taxon>Sphingomonas</taxon>
    </lineage>
</organism>
<dbReference type="EMBL" id="SACN01000001">
    <property type="protein sequence ID" value="RVT93487.1"/>
    <property type="molecule type" value="Genomic_DNA"/>
</dbReference>
<sequence>MSESPTKYRLSKSKIAAFEHCPRRLWLQVHRRHVGQFDPETLARFQFGHQVGHKALLAHPDGIMVDALPDMQAAIDRTTQLLAMAKPRPIFEATFLHDNVLCRVDILEPDGEGGWRAIEVKASPRVKPYQLADIATQVWIMRSCGVTISQAVIRHLESAPDWRRPDIAVVRFQDADVTRSMRRQLARRPNVAADANVSIRGAEVFRDTGEHCHKPFACEFRRYCALAQRAPLLAVLDAAVAGVTH</sequence>
<reference evidence="1 2" key="1">
    <citation type="submission" date="2019-01" db="EMBL/GenBank/DDBJ databases">
        <authorList>
            <person name="Chen W.-M."/>
        </authorList>
    </citation>
    <scope>NUCLEOTIDE SEQUENCE [LARGE SCALE GENOMIC DNA]</scope>
    <source>
        <strain evidence="1 2">CCP-7</strain>
    </source>
</reference>
<dbReference type="AlphaFoldDB" id="A0A437M775"/>
<comment type="caution">
    <text evidence="1">The sequence shown here is derived from an EMBL/GenBank/DDBJ whole genome shotgun (WGS) entry which is preliminary data.</text>
</comment>